<sequence length="291" mass="31215">MEAPRQGSLTIEQPRAADDGDETVCCGVFEKDDEDVEFGCVVGPVLLSVLIVVCGTASTITSKLQYEVRSAGFVQCKYHDDDGHADDDLTRRECLFTKPWFQTLVMKIAMSTCLGISMVAKYFNKRAKSASLNADPELGAGLLGGEKRAAGEPTIKSIIFIAIPALTDLLQTVLSQAGLIWVSSSAYQMTRGSVIIFTCALSVRYMGKKMEPVHWVSVLIVCLAIVVVGVSGVFGASDSGGASAGEYILGLMLILLGQVVGAVQFVLEEWLMNECDVTPTLLVGWEGVWGM</sequence>
<feature type="transmembrane region" description="Helical" evidence="5">
    <location>
        <begin position="247"/>
        <end position="267"/>
    </location>
</feature>
<evidence type="ECO:0000256" key="3">
    <source>
        <dbReference type="ARBA" id="ARBA00022989"/>
    </source>
</evidence>
<feature type="non-terminal residue" evidence="6">
    <location>
        <position position="291"/>
    </location>
</feature>
<comment type="caution">
    <text evidence="6">The sequence shown here is derived from an EMBL/GenBank/DDBJ whole genome shotgun (WGS) entry which is preliminary data.</text>
</comment>
<feature type="transmembrane region" description="Helical" evidence="5">
    <location>
        <begin position="213"/>
        <end position="235"/>
    </location>
</feature>
<dbReference type="PANTHER" id="PTHR13146:SF6">
    <property type="entry name" value="THH1_TOM1_TOM3 DOMAIN-CONTAINING PROTEIN"/>
    <property type="match status" value="1"/>
</dbReference>
<organism evidence="6 7">
    <name type="scientific">Aureococcus anophagefferens</name>
    <name type="common">Harmful bloom alga</name>
    <dbReference type="NCBI Taxonomy" id="44056"/>
    <lineage>
        <taxon>Eukaryota</taxon>
        <taxon>Sar</taxon>
        <taxon>Stramenopiles</taxon>
        <taxon>Ochrophyta</taxon>
        <taxon>Pelagophyceae</taxon>
        <taxon>Pelagomonadales</taxon>
        <taxon>Pelagomonadaceae</taxon>
        <taxon>Aureococcus</taxon>
    </lineage>
</organism>
<evidence type="ECO:0000256" key="4">
    <source>
        <dbReference type="ARBA" id="ARBA00023136"/>
    </source>
</evidence>
<evidence type="ECO:0000313" key="7">
    <source>
        <dbReference type="Proteomes" id="UP001363151"/>
    </source>
</evidence>
<dbReference type="Pfam" id="PF04142">
    <property type="entry name" value="Nuc_sug_transp"/>
    <property type="match status" value="1"/>
</dbReference>
<feature type="transmembrane region" description="Helical" evidence="5">
    <location>
        <begin position="100"/>
        <end position="123"/>
    </location>
</feature>
<gene>
    <name evidence="6" type="ORF">SO694_00117042</name>
</gene>
<proteinExistence type="predicted"/>
<dbReference type="EMBL" id="JBBJCI010000216">
    <property type="protein sequence ID" value="KAK7240131.1"/>
    <property type="molecule type" value="Genomic_DNA"/>
</dbReference>
<keyword evidence="4 5" id="KW-0472">Membrane</keyword>
<evidence type="ECO:0000256" key="1">
    <source>
        <dbReference type="ARBA" id="ARBA00004141"/>
    </source>
</evidence>
<reference evidence="6 7" key="1">
    <citation type="submission" date="2024-03" db="EMBL/GenBank/DDBJ databases">
        <title>Aureococcus anophagefferens CCMP1851 and Kratosvirus quantuckense: Draft genome of a second virus-susceptible host strain in the model system.</title>
        <authorList>
            <person name="Chase E."/>
            <person name="Truchon A.R."/>
            <person name="Schepens W."/>
            <person name="Wilhelm S.W."/>
        </authorList>
    </citation>
    <scope>NUCLEOTIDE SEQUENCE [LARGE SCALE GENOMIC DNA]</scope>
    <source>
        <strain evidence="6 7">CCMP1851</strain>
    </source>
</reference>
<dbReference type="InterPro" id="IPR007271">
    <property type="entry name" value="Nuc_sug_transpt"/>
</dbReference>
<accession>A0ABR1FWT3</accession>
<dbReference type="PANTHER" id="PTHR13146">
    <property type="match status" value="1"/>
</dbReference>
<keyword evidence="3 5" id="KW-1133">Transmembrane helix</keyword>
<name>A0ABR1FWT3_AURAN</name>
<evidence type="ECO:0000256" key="5">
    <source>
        <dbReference type="SAM" id="Phobius"/>
    </source>
</evidence>
<comment type="subcellular location">
    <subcellularLocation>
        <location evidence="1">Membrane</location>
        <topology evidence="1">Multi-pass membrane protein</topology>
    </subcellularLocation>
</comment>
<evidence type="ECO:0000313" key="6">
    <source>
        <dbReference type="EMBL" id="KAK7240131.1"/>
    </source>
</evidence>
<keyword evidence="2 5" id="KW-0812">Transmembrane</keyword>
<keyword evidence="7" id="KW-1185">Reference proteome</keyword>
<evidence type="ECO:0000256" key="2">
    <source>
        <dbReference type="ARBA" id="ARBA00022692"/>
    </source>
</evidence>
<dbReference type="Proteomes" id="UP001363151">
    <property type="component" value="Unassembled WGS sequence"/>
</dbReference>
<protein>
    <submittedName>
        <fullName evidence="6">Pyrimidine nucleotide-sugar transmembrane transporter</fullName>
    </submittedName>
</protein>